<organism evidence="15 16">
    <name type="scientific">Sphaerosporella brunnea</name>
    <dbReference type="NCBI Taxonomy" id="1250544"/>
    <lineage>
        <taxon>Eukaryota</taxon>
        <taxon>Fungi</taxon>
        <taxon>Dikarya</taxon>
        <taxon>Ascomycota</taxon>
        <taxon>Pezizomycotina</taxon>
        <taxon>Pezizomycetes</taxon>
        <taxon>Pezizales</taxon>
        <taxon>Pyronemataceae</taxon>
        <taxon>Sphaerosporella</taxon>
    </lineage>
</organism>
<evidence type="ECO:0000256" key="13">
    <source>
        <dbReference type="SAM" id="SignalP"/>
    </source>
</evidence>
<dbReference type="GO" id="GO:0005576">
    <property type="term" value="C:extracellular region"/>
    <property type="evidence" value="ECO:0007669"/>
    <property type="project" value="InterPro"/>
</dbReference>
<keyword evidence="9 11" id="KW-0326">Glycosidase</keyword>
<name>A0A5J5EYF5_9PEZI</name>
<keyword evidence="8" id="KW-0119">Carbohydrate metabolism</keyword>
<dbReference type="EC" id="3.2.1.-" evidence="11"/>
<dbReference type="SMART" id="SM00236">
    <property type="entry name" value="fCBD"/>
    <property type="match status" value="1"/>
</dbReference>
<dbReference type="PROSITE" id="PS00562">
    <property type="entry name" value="CBM1_1"/>
    <property type="match status" value="1"/>
</dbReference>
<dbReference type="SUPFAM" id="SSF57180">
    <property type="entry name" value="Cellulose-binding domain"/>
    <property type="match status" value="1"/>
</dbReference>
<feature type="signal peptide" evidence="13">
    <location>
        <begin position="1"/>
        <end position="20"/>
    </location>
</feature>
<gene>
    <name evidence="15" type="ORF">FN846DRAFT_906436</name>
</gene>
<dbReference type="PANTHER" id="PTHR33753">
    <property type="entry name" value="1,4-BETA-D-GLUCAN CELLOBIOHYDROLASE B"/>
    <property type="match status" value="1"/>
</dbReference>
<dbReference type="InterPro" id="IPR001722">
    <property type="entry name" value="Glyco_hydro_7"/>
</dbReference>
<comment type="catalytic activity">
    <reaction evidence="1">
        <text>Hydrolysis of (1-&gt;4)-beta-D-glucosidic linkages in cellulose and cellotetraose, releasing cellobiose from the non-reducing ends of the chains.</text>
        <dbReference type="EC" id="3.2.1.91"/>
    </reaction>
</comment>
<keyword evidence="6" id="KW-1015">Disulfide bond</keyword>
<dbReference type="GO" id="GO:0030245">
    <property type="term" value="P:cellulose catabolic process"/>
    <property type="evidence" value="ECO:0007669"/>
    <property type="project" value="UniProtKB-KW"/>
</dbReference>
<accession>A0A5J5EYF5</accession>
<reference evidence="15 16" key="1">
    <citation type="submission" date="2019-09" db="EMBL/GenBank/DDBJ databases">
        <title>Draft genome of the ectomycorrhizal ascomycete Sphaerosporella brunnea.</title>
        <authorList>
            <consortium name="DOE Joint Genome Institute"/>
            <person name="Benucci G.M."/>
            <person name="Marozzi G."/>
            <person name="Antonielli L."/>
            <person name="Sanchez S."/>
            <person name="Marco P."/>
            <person name="Wang X."/>
            <person name="Falini L.B."/>
            <person name="Barry K."/>
            <person name="Haridas S."/>
            <person name="Lipzen A."/>
            <person name="Labutti K."/>
            <person name="Grigoriev I.V."/>
            <person name="Murat C."/>
            <person name="Martin F."/>
            <person name="Albertini E."/>
            <person name="Donnini D."/>
            <person name="Bonito G."/>
        </authorList>
    </citation>
    <scope>NUCLEOTIDE SEQUENCE [LARGE SCALE GENOMIC DNA]</scope>
    <source>
        <strain evidence="15 16">Sb_GMNB300</strain>
    </source>
</reference>
<evidence type="ECO:0000313" key="16">
    <source>
        <dbReference type="Proteomes" id="UP000326924"/>
    </source>
</evidence>
<dbReference type="FunFam" id="2.70.100.10:FF:000001">
    <property type="entry name" value="Glucanase"/>
    <property type="match status" value="1"/>
</dbReference>
<dbReference type="GO" id="GO:0030248">
    <property type="term" value="F:cellulose binding"/>
    <property type="evidence" value="ECO:0007669"/>
    <property type="project" value="InterPro"/>
</dbReference>
<dbReference type="InterPro" id="IPR035971">
    <property type="entry name" value="CBD_sf"/>
</dbReference>
<dbReference type="PROSITE" id="PS51164">
    <property type="entry name" value="CBM1_2"/>
    <property type="match status" value="1"/>
</dbReference>
<dbReference type="InParanoid" id="A0A5J5EYF5"/>
<dbReference type="InterPro" id="IPR013320">
    <property type="entry name" value="ConA-like_dom_sf"/>
</dbReference>
<evidence type="ECO:0000256" key="9">
    <source>
        <dbReference type="ARBA" id="ARBA00023295"/>
    </source>
</evidence>
<keyword evidence="16" id="KW-1185">Reference proteome</keyword>
<keyword evidence="5 11" id="KW-0136">Cellulose degradation</keyword>
<dbReference type="EMBL" id="VXIS01000074">
    <property type="protein sequence ID" value="KAA8907987.1"/>
    <property type="molecule type" value="Genomic_DNA"/>
</dbReference>
<dbReference type="OrthoDB" id="412382at2759"/>
<evidence type="ECO:0000256" key="3">
    <source>
        <dbReference type="ARBA" id="ARBA00022729"/>
    </source>
</evidence>
<dbReference type="AlphaFoldDB" id="A0A5J5EYF5"/>
<dbReference type="Gene3D" id="2.70.100.10">
    <property type="entry name" value="Glycoside hydrolase, family 7, domain"/>
    <property type="match status" value="1"/>
</dbReference>
<evidence type="ECO:0000256" key="1">
    <source>
        <dbReference type="ARBA" id="ARBA00001641"/>
    </source>
</evidence>
<dbReference type="CDD" id="cd07999">
    <property type="entry name" value="GH7_CBH_EG"/>
    <property type="match status" value="1"/>
</dbReference>
<evidence type="ECO:0000256" key="2">
    <source>
        <dbReference type="ARBA" id="ARBA00006044"/>
    </source>
</evidence>
<feature type="region of interest" description="Disordered" evidence="12">
    <location>
        <begin position="461"/>
        <end position="487"/>
    </location>
</feature>
<evidence type="ECO:0000256" key="5">
    <source>
        <dbReference type="ARBA" id="ARBA00023001"/>
    </source>
</evidence>
<sequence>MLTTASLLTLALSLASVASAQNIGTLTAETHPKLSWSKCTKSGGCSDQSASVVLDANWRWLHSTSGSNNCYTGNTWDATLCPDPATCAQNCAVDGADYSGTYGITTSGNAITQKFVTIGPYSTNVGSRVYLMDTSDSKYQIFYLKNQEFTFDVDVSKLPCGFNGALYFVEMDADGGSSKYATNKAGAKYGTGYCDAQCPHDIKFINGEANVLDWTPSSTDSNAGSGRYGTCCPEMDIWEANSISNAYTPHPCTVQGQTRCDGTDCGDGSDRYSGVCDKDGCDINPYRMGNLSFYGPGTSNTIDTNSKLTVVTQFITSDGTASGTLTEIRRKWVQNGVVISNANVNIPGIPAVNSITDTYCKAQKSVFGDTDDFETKGGLAALGDSMARGQVLVMSIWGDYAAQMLWLDSDYPTDADPTTPGVARGTCSTTSGNPADLIKNSPNAQVVFSNIRFGDLDSTYGSTGTTTTTSRPTTTTTSQPTTTSGGGSIPKYAQCGGQGWTGSGTCVSGTTCQVLNAFYSQCL</sequence>
<comment type="similarity">
    <text evidence="2 11">Belongs to the glycosyl hydrolase 7 (cellulase C) family.</text>
</comment>
<dbReference type="InterPro" id="IPR000254">
    <property type="entry name" value="CBD"/>
</dbReference>
<comment type="caution">
    <text evidence="15">The sequence shown here is derived from an EMBL/GenBank/DDBJ whole genome shotgun (WGS) entry which is preliminary data.</text>
</comment>
<dbReference type="PRINTS" id="PR00734">
    <property type="entry name" value="GLHYDRLASE7"/>
</dbReference>
<evidence type="ECO:0000256" key="12">
    <source>
        <dbReference type="SAM" id="MobiDB-lite"/>
    </source>
</evidence>
<evidence type="ECO:0000313" key="15">
    <source>
        <dbReference type="EMBL" id="KAA8907987.1"/>
    </source>
</evidence>
<proteinExistence type="inferred from homology"/>
<evidence type="ECO:0000259" key="14">
    <source>
        <dbReference type="PROSITE" id="PS51164"/>
    </source>
</evidence>
<keyword evidence="10 11" id="KW-0624">Polysaccharide degradation</keyword>
<dbReference type="InterPro" id="IPR037019">
    <property type="entry name" value="Glyco_hydro_7_sf"/>
</dbReference>
<dbReference type="PANTHER" id="PTHR33753:SF2">
    <property type="entry name" value="GLYCOSIDE HYDROLASE FAMILY 7 PROTEIN"/>
    <property type="match status" value="1"/>
</dbReference>
<evidence type="ECO:0000256" key="10">
    <source>
        <dbReference type="ARBA" id="ARBA00023326"/>
    </source>
</evidence>
<feature type="chain" id="PRO_5023941151" description="Glucanase" evidence="13">
    <location>
        <begin position="21"/>
        <end position="523"/>
    </location>
</feature>
<keyword evidence="7" id="KW-0325">Glycoprotein</keyword>
<feature type="compositionally biased region" description="Low complexity" evidence="12">
    <location>
        <begin position="461"/>
        <end position="483"/>
    </location>
</feature>
<dbReference type="SUPFAM" id="SSF49899">
    <property type="entry name" value="Concanavalin A-like lectins/glucanases"/>
    <property type="match status" value="1"/>
</dbReference>
<protein>
    <recommendedName>
        <fullName evidence="11">Glucanase</fullName>
        <ecNumber evidence="11">3.2.1.-</ecNumber>
    </recommendedName>
</protein>
<dbReference type="Pfam" id="PF00734">
    <property type="entry name" value="CBM_1"/>
    <property type="match status" value="1"/>
</dbReference>
<evidence type="ECO:0000256" key="11">
    <source>
        <dbReference type="RuleBase" id="RU361164"/>
    </source>
</evidence>
<evidence type="ECO:0000256" key="6">
    <source>
        <dbReference type="ARBA" id="ARBA00023157"/>
    </source>
</evidence>
<evidence type="ECO:0000256" key="7">
    <source>
        <dbReference type="ARBA" id="ARBA00023180"/>
    </source>
</evidence>
<feature type="domain" description="CBM1" evidence="14">
    <location>
        <begin position="487"/>
        <end position="523"/>
    </location>
</feature>
<dbReference type="GO" id="GO:0016162">
    <property type="term" value="F:cellulose 1,4-beta-cellobiosidase activity"/>
    <property type="evidence" value="ECO:0007669"/>
    <property type="project" value="UniProtKB-EC"/>
</dbReference>
<keyword evidence="4 11" id="KW-0378">Hydrolase</keyword>
<dbReference type="Pfam" id="PF00840">
    <property type="entry name" value="Glyco_hydro_7"/>
    <property type="match status" value="1"/>
</dbReference>
<evidence type="ECO:0000256" key="4">
    <source>
        <dbReference type="ARBA" id="ARBA00022801"/>
    </source>
</evidence>
<keyword evidence="3 13" id="KW-0732">Signal</keyword>
<evidence type="ECO:0000256" key="8">
    <source>
        <dbReference type="ARBA" id="ARBA00023277"/>
    </source>
</evidence>
<dbReference type="Proteomes" id="UP000326924">
    <property type="component" value="Unassembled WGS sequence"/>
</dbReference>